<keyword evidence="4" id="KW-0472">Membrane</keyword>
<reference evidence="6 7" key="1">
    <citation type="journal article" date="2023" name="IScience">
        <title>Expanded male sex-determining region conserved during the evolution of homothallism in the green alga Volvox.</title>
        <authorList>
            <person name="Yamamoto K."/>
            <person name="Matsuzaki R."/>
            <person name="Mahakham W."/>
            <person name="Heman W."/>
            <person name="Sekimoto H."/>
            <person name="Kawachi M."/>
            <person name="Minakuchi Y."/>
            <person name="Toyoda A."/>
            <person name="Nozaki H."/>
        </authorList>
    </citation>
    <scope>NUCLEOTIDE SEQUENCE [LARGE SCALE GENOMIC DNA]</scope>
    <source>
        <strain evidence="6 7">NIES-4468</strain>
    </source>
</reference>
<dbReference type="Gene3D" id="3.30.450.20">
    <property type="entry name" value="PAS domain"/>
    <property type="match status" value="1"/>
</dbReference>
<feature type="compositionally biased region" description="Gly residues" evidence="3">
    <location>
        <begin position="1626"/>
        <end position="1653"/>
    </location>
</feature>
<feature type="compositionally biased region" description="Basic and acidic residues" evidence="3">
    <location>
        <begin position="40"/>
        <end position="56"/>
    </location>
</feature>
<dbReference type="CDD" id="cd00130">
    <property type="entry name" value="PAS"/>
    <property type="match status" value="1"/>
</dbReference>
<feature type="region of interest" description="Disordered" evidence="3">
    <location>
        <begin position="1982"/>
        <end position="2115"/>
    </location>
</feature>
<gene>
    <name evidence="6" type="ORF">VaNZ11_004468</name>
</gene>
<dbReference type="InterPro" id="IPR000014">
    <property type="entry name" value="PAS"/>
</dbReference>
<feature type="compositionally biased region" description="Basic and acidic residues" evidence="3">
    <location>
        <begin position="1426"/>
        <end position="1435"/>
    </location>
</feature>
<feature type="compositionally biased region" description="Gly residues" evidence="3">
    <location>
        <begin position="1306"/>
        <end position="1320"/>
    </location>
</feature>
<keyword evidence="1" id="KW-0600">Photoreceptor protein</keyword>
<feature type="transmembrane region" description="Helical" evidence="4">
    <location>
        <begin position="2187"/>
        <end position="2207"/>
    </location>
</feature>
<comment type="caution">
    <text evidence="6">The sequence shown here is derived from an EMBL/GenBank/DDBJ whole genome shotgun (WGS) entry which is preliminary data.</text>
</comment>
<evidence type="ECO:0000256" key="1">
    <source>
        <dbReference type="ARBA" id="ARBA00022543"/>
    </source>
</evidence>
<feature type="compositionally biased region" description="Basic and acidic residues" evidence="3">
    <location>
        <begin position="2150"/>
        <end position="2163"/>
    </location>
</feature>
<evidence type="ECO:0000256" key="3">
    <source>
        <dbReference type="SAM" id="MobiDB-lite"/>
    </source>
</evidence>
<evidence type="ECO:0000259" key="5">
    <source>
        <dbReference type="PROSITE" id="PS50112"/>
    </source>
</evidence>
<evidence type="ECO:0000313" key="6">
    <source>
        <dbReference type="EMBL" id="GLI61938.1"/>
    </source>
</evidence>
<feature type="transmembrane region" description="Helical" evidence="4">
    <location>
        <begin position="234"/>
        <end position="256"/>
    </location>
</feature>
<feature type="transmembrane region" description="Helical" evidence="4">
    <location>
        <begin position="329"/>
        <end position="350"/>
    </location>
</feature>
<dbReference type="InterPro" id="IPR057352">
    <property type="entry name" value="TPR_TmcB/C"/>
</dbReference>
<keyword evidence="1" id="KW-0157">Chromophore</keyword>
<dbReference type="InterPro" id="IPR013767">
    <property type="entry name" value="PAS_fold"/>
</dbReference>
<dbReference type="SUPFAM" id="SSF55785">
    <property type="entry name" value="PYP-like sensor domain (PAS domain)"/>
    <property type="match status" value="1"/>
</dbReference>
<feature type="compositionally biased region" description="Acidic residues" evidence="3">
    <location>
        <begin position="1380"/>
        <end position="1409"/>
    </location>
</feature>
<keyword evidence="4" id="KW-0812">Transmembrane</keyword>
<feature type="compositionally biased region" description="Low complexity" evidence="3">
    <location>
        <begin position="1616"/>
        <end position="1625"/>
    </location>
</feature>
<keyword evidence="2" id="KW-0716">Sensory transduction</keyword>
<feature type="compositionally biased region" description="Low complexity" evidence="3">
    <location>
        <begin position="1662"/>
        <end position="1675"/>
    </location>
</feature>
<feature type="region of interest" description="Disordered" evidence="3">
    <location>
        <begin position="1"/>
        <end position="60"/>
    </location>
</feature>
<keyword evidence="7" id="KW-1185">Reference proteome</keyword>
<feature type="transmembrane region" description="Helical" evidence="4">
    <location>
        <begin position="177"/>
        <end position="198"/>
    </location>
</feature>
<feature type="region of interest" description="Disordered" evidence="3">
    <location>
        <begin position="1111"/>
        <end position="1131"/>
    </location>
</feature>
<feature type="transmembrane region" description="Helical" evidence="4">
    <location>
        <begin position="144"/>
        <end position="165"/>
    </location>
</feature>
<evidence type="ECO:0000313" key="7">
    <source>
        <dbReference type="Proteomes" id="UP001165090"/>
    </source>
</evidence>
<dbReference type="Pfam" id="PF25474">
    <property type="entry name" value="TPR_TmcB"/>
    <property type="match status" value="1"/>
</dbReference>
<feature type="transmembrane region" description="Helical" evidence="4">
    <location>
        <begin position="1722"/>
        <end position="1743"/>
    </location>
</feature>
<dbReference type="InterPro" id="IPR035965">
    <property type="entry name" value="PAS-like_dom_sf"/>
</dbReference>
<feature type="transmembrane region" description="Helical" evidence="4">
    <location>
        <begin position="91"/>
        <end position="111"/>
    </location>
</feature>
<feature type="transmembrane region" description="Helical" evidence="4">
    <location>
        <begin position="2401"/>
        <end position="2422"/>
    </location>
</feature>
<dbReference type="PROSITE" id="PS50112">
    <property type="entry name" value="PAS"/>
    <property type="match status" value="1"/>
</dbReference>
<feature type="compositionally biased region" description="Gly residues" evidence="3">
    <location>
        <begin position="1122"/>
        <end position="1131"/>
    </location>
</feature>
<feature type="compositionally biased region" description="Basic and acidic residues" evidence="3">
    <location>
        <begin position="1369"/>
        <end position="1378"/>
    </location>
</feature>
<dbReference type="NCBIfam" id="TIGR00229">
    <property type="entry name" value="sensory_box"/>
    <property type="match status" value="1"/>
</dbReference>
<feature type="region of interest" description="Disordered" evidence="3">
    <location>
        <begin position="2130"/>
        <end position="2163"/>
    </location>
</feature>
<keyword evidence="1" id="KW-0675">Receptor</keyword>
<evidence type="ECO:0000256" key="4">
    <source>
        <dbReference type="SAM" id="Phobius"/>
    </source>
</evidence>
<dbReference type="SMART" id="SM00091">
    <property type="entry name" value="PAS"/>
    <property type="match status" value="1"/>
</dbReference>
<accession>A0ABQ5RWC8</accession>
<feature type="compositionally biased region" description="Low complexity" evidence="3">
    <location>
        <begin position="10"/>
        <end position="33"/>
    </location>
</feature>
<feature type="compositionally biased region" description="Low complexity" evidence="3">
    <location>
        <begin position="1476"/>
        <end position="1486"/>
    </location>
</feature>
<dbReference type="PANTHER" id="PTHR31600:SF2">
    <property type="entry name" value="GAMETE ENRICHED GENE 10 PROTEIN-RELATED"/>
    <property type="match status" value="1"/>
</dbReference>
<feature type="compositionally biased region" description="Low complexity" evidence="3">
    <location>
        <begin position="1347"/>
        <end position="1363"/>
    </location>
</feature>
<dbReference type="InterPro" id="IPR052994">
    <property type="entry name" value="Tiny_macrocysts_regulators"/>
</dbReference>
<feature type="transmembrane region" description="Helical" evidence="4">
    <location>
        <begin position="268"/>
        <end position="289"/>
    </location>
</feature>
<keyword evidence="4" id="KW-1133">Transmembrane helix</keyword>
<dbReference type="Proteomes" id="UP001165090">
    <property type="component" value="Unassembled WGS sequence"/>
</dbReference>
<protein>
    <recommendedName>
        <fullName evidence="5">PAS domain-containing protein</fullName>
    </recommendedName>
</protein>
<dbReference type="Pfam" id="PF00989">
    <property type="entry name" value="PAS"/>
    <property type="match status" value="1"/>
</dbReference>
<name>A0ABQ5RWC8_9CHLO</name>
<feature type="compositionally biased region" description="Acidic residues" evidence="3">
    <location>
        <begin position="1984"/>
        <end position="1998"/>
    </location>
</feature>
<dbReference type="PANTHER" id="PTHR31600">
    <property type="entry name" value="TINY MACROCYSTS PROTEIN B-RELATED"/>
    <property type="match status" value="1"/>
</dbReference>
<evidence type="ECO:0000256" key="2">
    <source>
        <dbReference type="ARBA" id="ARBA00022606"/>
    </source>
</evidence>
<feature type="domain" description="PAS" evidence="5">
    <location>
        <begin position="634"/>
        <end position="687"/>
    </location>
</feature>
<organism evidence="6 7">
    <name type="scientific">Volvox africanus</name>
    <dbReference type="NCBI Taxonomy" id="51714"/>
    <lineage>
        <taxon>Eukaryota</taxon>
        <taxon>Viridiplantae</taxon>
        <taxon>Chlorophyta</taxon>
        <taxon>core chlorophytes</taxon>
        <taxon>Chlorophyceae</taxon>
        <taxon>CS clade</taxon>
        <taxon>Chlamydomonadales</taxon>
        <taxon>Volvocaceae</taxon>
        <taxon>Volvox</taxon>
    </lineage>
</organism>
<feature type="region of interest" description="Disordered" evidence="3">
    <location>
        <begin position="1061"/>
        <end position="1085"/>
    </location>
</feature>
<sequence length="2500" mass="270275">MSRYLDADDTASQRSGASGASGTSGAASGLGQSETSSQRSDSKFLRRERNTSGAEREEGDLLEQKRSIQDGIFSCMYTLVRQAALSGWKFAVLKVLLEGLMGFIVVFNPSITAWKIDVSNPVWQVVRWTVWRSPIVRLYGYKTYIIVLYVMVAAVFLAVLGLVGLTLAMRRQEQSKWLRAASIALHIVYDVMFIMLYVSFFDYFVFSANCNFANKEKSHVYFGAGVNCMAMPHIAHMAVALVTAVLFFCVTALMVVASSDLNPISRAYLASPVAVARLQILVAKAAYVIVANDLQSWPKPQAVGLVLCAALICWWNFRRLPFYRTSINIVWCSFWFGILYVSGLLAYLAFGKDHSLQHRHNVTMLVLYGIFPTIAAGCVVCAVHAWWAAWPARKFRGLAVGVRVAKIHKFRRVEDVELLSRAVRKFTTDGAVDEDAAALGETIIKAGMQVFPNTPFLLILYANFLLEVRKDGPASRTQLQQASRHSPTLIERYQIFCTGESSKRLKDSQECGMDLQAYIEFRRNIRAVLRVHKEVLMLQAELWMLMLKTCLRVAEVDKALDALEAGTLRAHQVYRRVLERYPTNGKLLRCYGKFLEDVKHDPIAAAKAYSEASRNGGGDAILNLDLSGIQGSASKPEFLTSMSMEDDAVVVINAEGTIMMVSQAVQKVFGYPKAELEGANVSLLMPQPFCQRHTGYLQRYAGGGEPHILDTVREVVALHKDRYVFPMALCVTRMSGMGSDSIFLGVARPLASNALTVRAWLAPNGVVLCGDQQFASLCGVQEADLIGKPLSSLVCNELGEVERLLERCREASLEELMARSISIRLLIKHRYLDPVPVDVTVALAGTDAQRILVLACNRTDGREGSLLVVDSHMRLCFASVGVSTLLGYPMRKLATMRLEQLLPPPYNTLHSKYLRDPPSAIPPTSCRSGKVVHLINENGSPVAVRLKISVAAATDTAMTLYVVQIEKRPMDDYISEKQLVVTSDFGGRVLSVSDPESELFGFRSANMVGCNLCDVVDIFREWRDRAGEYQMQLLMLALLDKEHEMPGTSWRVRVQAPVTEPLPHHLSRSPSRCQPPSAMKTAATTTPNPAVAYRSACLQVELHDDMFVEEEDGDGQKTSAGGDNGSSFGGARGSVAVSSGAYGTRIRVTLWRRDLLTGVVELDEDLVIRRASPITGLIVGMPSTSMLKKPLQRFLDVPADTSWEKLAEAHSRHKKQRSALKSSSNRGVISPIMAFIGPHPDTGTMRIIVQGVQVLAPGGRSKVVVTLHPDTTYAGAHADLMRVLHLDAALLVAKSARRQTSQAGKAGVGGAGGRGEGATAGGSAPIRQQHSSCRPGAVADWLTPGTAVAAPAAAKADPENAPENADEDLTGKEGRNGDGDGGEDGEEEAVGSEGDGEDDGEDEGEDEGEGNGTDSSGSGGRRRQRRLSDGGRDLEAEDQARLLSRAASKSEFVAQWVRTISKRPSRRNELLTTSRPTTAVAAADAPDPDAPDAVVAAAAAAAAAAAGAAATSSGAAGVISARGAPSGAPTIEASGLIGSERKPGALATIPEYKAATGAELVLLNTALSRRRTGQSFARVLSGRDGSMPLMGVHQHYAGGGQVLMGSRQSSGELMTGADGNAAGGSVDAGGGGGNGGETGGGGGGGDADVGGGGEKWDKGSEAGESSAEGSQSASGITSSTDMQSGSELIIDTRRCRLLKALTKQLAGPVLMRPMERLRLHSYVLLVVMVTTHVVAYIVISVLISEQYHEIKLVHRQALAMDRSQLIAVRAMMGAFCERANVTAKVSVCANSLNFTMNKLRENVNLMESHHQYVFLGDSRTTVMKLMPEVYDIWTSQQLEYHSYLDTYQPRVLSAFGGAWVLGNRYIAAAREALYWLPNIREKYRLHRTYQFLVDNGLGPLFTVYARSLDLLVDSAWKAVDQLRIALITLLVVEPLFVQCCCLAYEWVLVQRLERARLVGILAMVGLPAPVLRQLATKEVKVLDDSDDDDDDGDSDNDEGGERDGAASGNEKMLVTAATPTAAEQDDMRARGGGEAPALPRPLRFRSIRKPEPFTPPDASSPVRARRRVRTPPDAADGAANDLVNGEPPRPDDGFPKLSPPGVRRTSPSADGKTPAPATAIVTAATAAGPAAFSGSAPSEGGVVGMPLRRGSRDGGSNHRLNGRESRARGLHINGKQLVPSASTVTKFMVPFVLWNAALVIVYVVSLLQLNAMQGPLASLNMASHIIYRYTRVRAIAFGLVSQDDATARSLWREMLRTELRYFESEYDALMYGGIPITQMDSVFKHSVPASTFASTSFASEFFRSKRCFQYDQGGCLRPDDEYYEVTHNGLDVMVRRMLAEMNLLVADADEDIVTHGYNGTRYIYMYKVGANDLYEGLQQAAQLFVDFSISRYGQVGTLHTILLAVTIALVLLYLLFILWPHLARLQKDATRQSALLSHVPPEVDVRSHVRAVFKRSSGWQKGGRALAGRGRGGSAVITTAAAGGAATSIGSDGDSLAAGA</sequence>
<feature type="compositionally biased region" description="Low complexity" evidence="3">
    <location>
        <begin position="2130"/>
        <end position="2140"/>
    </location>
</feature>
<feature type="region of interest" description="Disordered" evidence="3">
    <location>
        <begin position="1464"/>
        <end position="1486"/>
    </location>
</feature>
<feature type="region of interest" description="Disordered" evidence="3">
    <location>
        <begin position="1610"/>
        <end position="1684"/>
    </location>
</feature>
<feature type="region of interest" description="Disordered" evidence="3">
    <location>
        <begin position="1297"/>
        <end position="1435"/>
    </location>
</feature>
<feature type="transmembrane region" description="Helical" evidence="4">
    <location>
        <begin position="362"/>
        <end position="387"/>
    </location>
</feature>
<dbReference type="EMBL" id="BSDZ01000011">
    <property type="protein sequence ID" value="GLI61938.1"/>
    <property type="molecule type" value="Genomic_DNA"/>
</dbReference>
<proteinExistence type="predicted"/>
<feature type="transmembrane region" description="Helical" evidence="4">
    <location>
        <begin position="301"/>
        <end position="317"/>
    </location>
</feature>